<dbReference type="Pfam" id="PF02163">
    <property type="entry name" value="Peptidase_M50"/>
    <property type="match status" value="2"/>
</dbReference>
<evidence type="ECO:0000256" key="10">
    <source>
        <dbReference type="ARBA" id="ARBA00022989"/>
    </source>
</evidence>
<evidence type="ECO:0000313" key="19">
    <source>
        <dbReference type="EMBL" id="CTQ50350.1"/>
    </source>
</evidence>
<dbReference type="GO" id="GO:0008237">
    <property type="term" value="F:metallopeptidase activity"/>
    <property type="evidence" value="ECO:0007669"/>
    <property type="project" value="UniProtKB-UniRule"/>
</dbReference>
<feature type="transmembrane region" description="Helical" evidence="14">
    <location>
        <begin position="79"/>
        <end position="99"/>
    </location>
</feature>
<keyword evidence="20" id="KW-1185">Reference proteome</keyword>
<keyword evidence="6 14" id="KW-0479">Metal-binding</keyword>
<dbReference type="PROSITE" id="PS51371">
    <property type="entry name" value="CBS"/>
    <property type="match status" value="2"/>
</dbReference>
<keyword evidence="4 14" id="KW-0645">Protease</keyword>
<evidence type="ECO:0000256" key="11">
    <source>
        <dbReference type="ARBA" id="ARBA00023049"/>
    </source>
</evidence>
<evidence type="ECO:0000256" key="2">
    <source>
        <dbReference type="ARBA" id="ARBA00007931"/>
    </source>
</evidence>
<keyword evidence="11 14" id="KW-0482">Metalloprotease</keyword>
<dbReference type="GO" id="GO:0005886">
    <property type="term" value="C:plasma membrane"/>
    <property type="evidence" value="ECO:0007669"/>
    <property type="project" value="UniProtKB-SubCell"/>
</dbReference>
<dbReference type="PANTHER" id="PTHR39188:SF3">
    <property type="entry name" value="STAGE IV SPORULATION PROTEIN FB"/>
    <property type="match status" value="1"/>
</dbReference>
<dbReference type="PIRSF" id="PIRSF006404">
    <property type="entry name" value="UCP006404_Pept_M50_CBS"/>
    <property type="match status" value="1"/>
</dbReference>
<evidence type="ECO:0000256" key="9">
    <source>
        <dbReference type="ARBA" id="ARBA00022833"/>
    </source>
</evidence>
<sequence length="378" mass="40253">MWGRSWQIGRLAGIDLQVDASWFFIAALLTWSLAVGVFPDLLPGTGPVALILTAIAAMLGLFASLILHELSHALVARAYGLRVRSITLFVFGGVAELQAEPPTPAVEARVALAGPLASLAIAAIAFVASLLPAPVGTGAVISAILGYLAVANIVLAVFNMLPAFPLDGGRVLRSYFWGRSGDLSRATRQAVGVGKWIAIAMIALAVAQFLGGAGPIAFWPILIALFILAAGQSARARTDVVDVLSALSVAQVMRRDPVVTHPKTSLQDVADRAMLRHGLSYVPVVENERPVGEIDLATMRAIDRDLWSSTRVNDVFHPFEDTDLIGPEAGALPLFERMIREGRRKFPVVRGGRLIGVVTLSDLLARVRTARDLAPQDG</sequence>
<keyword evidence="7" id="KW-0677">Repeat</keyword>
<evidence type="ECO:0000256" key="12">
    <source>
        <dbReference type="ARBA" id="ARBA00023122"/>
    </source>
</evidence>
<dbReference type="InterPro" id="IPR016483">
    <property type="entry name" value="UCP006404_Pept_M50_CBS"/>
</dbReference>
<keyword evidence="3 14" id="KW-1003">Cell membrane</keyword>
<dbReference type="InterPro" id="IPR000644">
    <property type="entry name" value="CBS_dom"/>
</dbReference>
<evidence type="ECO:0000256" key="13">
    <source>
        <dbReference type="ARBA" id="ARBA00023136"/>
    </source>
</evidence>
<dbReference type="GO" id="GO:0006508">
    <property type="term" value="P:proteolysis"/>
    <property type="evidence" value="ECO:0007669"/>
    <property type="project" value="UniProtKB-KW"/>
</dbReference>
<dbReference type="GO" id="GO:0046872">
    <property type="term" value="F:metal ion binding"/>
    <property type="evidence" value="ECO:0007669"/>
    <property type="project" value="UniProtKB-UniRule"/>
</dbReference>
<dbReference type="Proteomes" id="UP000049222">
    <property type="component" value="Unassembled WGS sequence"/>
</dbReference>
<organism evidence="19 20">
    <name type="scientific">Jannaschia donghaensis</name>
    <dbReference type="NCBI Taxonomy" id="420998"/>
    <lineage>
        <taxon>Bacteria</taxon>
        <taxon>Pseudomonadati</taxon>
        <taxon>Pseudomonadota</taxon>
        <taxon>Alphaproteobacteria</taxon>
        <taxon>Rhodobacterales</taxon>
        <taxon>Roseobacteraceae</taxon>
        <taxon>Jannaschia</taxon>
    </lineage>
</organism>
<comment type="cofactor">
    <cofactor evidence="14 16">
        <name>Zn(2+)</name>
        <dbReference type="ChEBI" id="CHEBI:29105"/>
    </cofactor>
    <text evidence="14 16">Binds 1 zinc ion per subunit.</text>
</comment>
<evidence type="ECO:0000313" key="20">
    <source>
        <dbReference type="Proteomes" id="UP000049222"/>
    </source>
</evidence>
<keyword evidence="5 14" id="KW-0812">Transmembrane</keyword>
<dbReference type="OrthoDB" id="9781963at2"/>
<keyword evidence="9 14" id="KW-0862">Zinc</keyword>
<feature type="transmembrane region" description="Helical" evidence="14">
    <location>
        <begin position="138"/>
        <end position="161"/>
    </location>
</feature>
<evidence type="ECO:0000256" key="1">
    <source>
        <dbReference type="ARBA" id="ARBA00004651"/>
    </source>
</evidence>
<feature type="transmembrane region" description="Helical" evidence="14">
    <location>
        <begin position="48"/>
        <end position="67"/>
    </location>
</feature>
<proteinExistence type="inferred from homology"/>
<evidence type="ECO:0000256" key="7">
    <source>
        <dbReference type="ARBA" id="ARBA00022737"/>
    </source>
</evidence>
<dbReference type="SUPFAM" id="SSF54631">
    <property type="entry name" value="CBS-domain pair"/>
    <property type="match status" value="1"/>
</dbReference>
<evidence type="ECO:0000256" key="4">
    <source>
        <dbReference type="ARBA" id="ARBA00022670"/>
    </source>
</evidence>
<feature type="binding site" evidence="16">
    <location>
        <position position="68"/>
    </location>
    <ligand>
        <name>Zn(2+)</name>
        <dbReference type="ChEBI" id="CHEBI:29105"/>
        <note>catalytic</note>
    </ligand>
</feature>
<feature type="active site" evidence="15">
    <location>
        <position position="69"/>
    </location>
</feature>
<evidence type="ECO:0000256" key="17">
    <source>
        <dbReference type="PROSITE-ProRule" id="PRU00703"/>
    </source>
</evidence>
<dbReference type="InterPro" id="IPR046342">
    <property type="entry name" value="CBS_dom_sf"/>
</dbReference>
<reference evidence="19 20" key="1">
    <citation type="submission" date="2015-07" db="EMBL/GenBank/DDBJ databases">
        <authorList>
            <person name="Noorani M."/>
        </authorList>
    </citation>
    <scope>NUCLEOTIDE SEQUENCE [LARGE SCALE GENOMIC DNA]</scope>
    <source>
        <strain evidence="19 20">CECT 7802</strain>
    </source>
</reference>
<keyword evidence="12 17" id="KW-0129">CBS domain</keyword>
<dbReference type="CDD" id="cd06164">
    <property type="entry name" value="S2P-M50_SpoIVFB_CBS"/>
    <property type="match status" value="1"/>
</dbReference>
<accession>A0A0M6YK78</accession>
<evidence type="ECO:0000256" key="6">
    <source>
        <dbReference type="ARBA" id="ARBA00022723"/>
    </source>
</evidence>
<gene>
    <name evidence="19" type="ORF">JDO7802_02373</name>
</gene>
<keyword evidence="13 14" id="KW-0472">Membrane</keyword>
<evidence type="ECO:0000259" key="18">
    <source>
        <dbReference type="PROSITE" id="PS51371"/>
    </source>
</evidence>
<feature type="transmembrane region" description="Helical" evidence="14">
    <location>
        <begin position="111"/>
        <end position="131"/>
    </location>
</feature>
<evidence type="ECO:0000256" key="15">
    <source>
        <dbReference type="PIRSR" id="PIRSR006404-1"/>
    </source>
</evidence>
<keyword evidence="10 14" id="KW-1133">Transmembrane helix</keyword>
<evidence type="ECO:0000256" key="8">
    <source>
        <dbReference type="ARBA" id="ARBA00022801"/>
    </source>
</evidence>
<dbReference type="AlphaFoldDB" id="A0A0M6YK78"/>
<evidence type="ECO:0000256" key="5">
    <source>
        <dbReference type="ARBA" id="ARBA00022692"/>
    </source>
</evidence>
<dbReference type="InterPro" id="IPR008915">
    <property type="entry name" value="Peptidase_M50"/>
</dbReference>
<feature type="binding site" evidence="16">
    <location>
        <position position="167"/>
    </location>
    <ligand>
        <name>Zn(2+)</name>
        <dbReference type="ChEBI" id="CHEBI:29105"/>
        <note>catalytic</note>
    </ligand>
</feature>
<evidence type="ECO:0000256" key="3">
    <source>
        <dbReference type="ARBA" id="ARBA00022475"/>
    </source>
</evidence>
<feature type="binding site" evidence="16">
    <location>
        <position position="72"/>
    </location>
    <ligand>
        <name>Zn(2+)</name>
        <dbReference type="ChEBI" id="CHEBI:29105"/>
        <note>catalytic</note>
    </ligand>
</feature>
<feature type="domain" description="CBS" evidence="18">
    <location>
        <begin position="253"/>
        <end position="309"/>
    </location>
</feature>
<name>A0A0M6YK78_9RHOB</name>
<comment type="subcellular location">
    <subcellularLocation>
        <location evidence="1 14">Cell membrane</location>
        <topology evidence="1 14">Multi-pass membrane protein</topology>
    </subcellularLocation>
</comment>
<feature type="transmembrane region" description="Helical" evidence="14">
    <location>
        <begin position="21"/>
        <end position="42"/>
    </location>
</feature>
<protein>
    <recommendedName>
        <fullName evidence="14">Zinc metalloprotease</fullName>
    </recommendedName>
</protein>
<dbReference type="RefSeq" id="WP_055085798.1">
    <property type="nucleotide sequence ID" value="NZ_CXSU01000012.1"/>
</dbReference>
<dbReference type="EMBL" id="CXSU01000012">
    <property type="protein sequence ID" value="CTQ50350.1"/>
    <property type="molecule type" value="Genomic_DNA"/>
</dbReference>
<dbReference type="STRING" id="420998.JDO7802_02373"/>
<dbReference type="PANTHER" id="PTHR39188">
    <property type="entry name" value="MEMBRANE-ASSOCIATED ZINC METALLOPROTEASE M50B"/>
    <property type="match status" value="1"/>
</dbReference>
<dbReference type="Pfam" id="PF00571">
    <property type="entry name" value="CBS"/>
    <property type="match status" value="2"/>
</dbReference>
<keyword evidence="8 14" id="KW-0378">Hydrolase</keyword>
<evidence type="ECO:0000256" key="16">
    <source>
        <dbReference type="PIRSR" id="PIRSR006404-2"/>
    </source>
</evidence>
<feature type="domain" description="CBS" evidence="18">
    <location>
        <begin position="316"/>
        <end position="373"/>
    </location>
</feature>
<feature type="transmembrane region" description="Helical" evidence="14">
    <location>
        <begin position="196"/>
        <end position="229"/>
    </location>
</feature>
<evidence type="ECO:0000256" key="14">
    <source>
        <dbReference type="PIRNR" id="PIRNR006404"/>
    </source>
</evidence>
<comment type="similarity">
    <text evidence="2 14">Belongs to the peptidase M50B family.</text>
</comment>
<dbReference type="Gene3D" id="3.10.580.10">
    <property type="entry name" value="CBS-domain"/>
    <property type="match status" value="2"/>
</dbReference>
<dbReference type="SMART" id="SM00116">
    <property type="entry name" value="CBS"/>
    <property type="match status" value="2"/>
</dbReference>